<evidence type="ECO:0000313" key="7">
    <source>
        <dbReference type="Proteomes" id="UP000288805"/>
    </source>
</evidence>
<evidence type="ECO:0000256" key="2">
    <source>
        <dbReference type="SAM" id="Phobius"/>
    </source>
</evidence>
<sequence>MTTKNQIFTSVISGSPMITSEKLVGSENYLSWSASVELWFMVKDMRITWLPRRQISLRLTAYSGGSRCTAKGLYTNDIQRLYKVLLAIVHLSQQDWTYLLILVRLPLLRSSSLTVMPLTPDVGAQQTQLDKFFMVLTLMASVRILSLFVIRFWQFISSFLKLPLEEDAVVPEVEANVLNAPIAIKLGHTRDRCYQLHGRPPRTAHMAQSSDSLLPQPPSSSASQTSQASIASVAQPDLFSSITTTSDLPTVTLANGSQTVAKGPEYGKTIGIGRESQGLYHLTSDSSPAVCISTDAPLLIHNRLGHPSLSKFQKMVPRFSTLSSLPLTMPGIFFSPIYFVYVSSWILHQSSCAHTPQQNGVAERKNRHLVETALLSSSIVTFLFAFGGTLFLPLDKLSAKAMKCLFLGYSRLQKGYRCYSLETHLLPIPIVSPPDAMPPRPLQVYHRRPRVVAPLPFPEAPADSLPIPSASPAPALPSPNDLPIAVRKGTRSTRNPHPIYNFLSYHRLSSPYSAFVSAISSVSLPKSTHEALSHPGWRQAMVDEMAALHSNGTWDLVVLPSGKSTVGCRWVYAVKVGPDGQVDRLKARLVAKGYTQVYGSDYGDTFSPVAKIASVRLLLSMAAMCSWPLYQLDIKNAFLHGDLAEEVYMEQPPGFVAQGESGLVCRLRRSLYGLKQSPRAWFSRFSSVVQEFGMLRSTADHSVFYHHNSLGQCIYLVVYVDDIVITGSDQDGIQKLKQHLFTHFQTKDLGKLKYFLGIEIAQSSSGVVLSQRKYALDILEETGMLDCKPVDTPMDPNVKLVPGQGEPLGDPGRYRRLVGKLNYLTITRPDISFPVSVVSQFLQSPCDSHWDAVIRILRYIKSTPGQGVLYENRGHTQVVGYTDADWAGSPTDRRSTSGYCVFIGGNLISWKSKKQDVVARSSAEAEYRAMALATCELIWLRHLLQELRFGKDEQMKLICDNQAALHIASNPVFHERTKHIEVDCHFIREKIASGCVATSFVNSNDQLADIFTKSLRGLLAFCYSSETHRYFFSADVTFFEDSPFSPPLSSLPVSKVLPFPIISPPDAVPSRPLQVSSSSSSCSCRYSSFFGRVGCRWVYTVKVGPDGQVDRLKARLVAKGYTQLDIKNAFLHGILLRKFIWSNHLVLLLRGEFGMFRSTSDHSVFFYHNSSGQCIYLTKDLGKLKYFLGIEIAQSSSGVVLSQRKYALDILEETGMLDCKPVDTPMDPNVKLIPGQGEPLGDPGRYRRLVGKLNYLTITRPTFLFLTPGQGVLYENRGHTQVVGYTDADWADSPTDRRSTSGFSAEIEYRAMTLATCELIWLKHLLRELRFGKDEQMKLICDNKPLCILHPIQSSMKGPNTLKLTVTSLERRSHQDVWRLVLSIQMIN</sequence>
<dbReference type="CDD" id="cd09272">
    <property type="entry name" value="RNase_HI_RT_Ty1"/>
    <property type="match status" value="2"/>
</dbReference>
<dbReference type="Proteomes" id="UP000288805">
    <property type="component" value="Unassembled WGS sequence"/>
</dbReference>
<feature type="domain" description="Reverse transcriptase Ty1/copia-type" evidence="3">
    <location>
        <begin position="1178"/>
        <end position="1226"/>
    </location>
</feature>
<comment type="caution">
    <text evidence="6">The sequence shown here is derived from an EMBL/GenBank/DDBJ whole genome shotgun (WGS) entry which is preliminary data.</text>
</comment>
<gene>
    <name evidence="6" type="primary">RE2_1247</name>
    <name evidence="6" type="ORF">CK203_063018</name>
</gene>
<dbReference type="PANTHER" id="PTHR11439:SF484">
    <property type="entry name" value="REVERSE TRANSCRIPTASE TY1_COPIA-TYPE DOMAIN-CONTAINING PROTEIN"/>
    <property type="match status" value="1"/>
</dbReference>
<evidence type="ECO:0000256" key="1">
    <source>
        <dbReference type="SAM" id="MobiDB-lite"/>
    </source>
</evidence>
<dbReference type="InterPro" id="IPR012337">
    <property type="entry name" value="RNaseH-like_sf"/>
</dbReference>
<dbReference type="InterPro" id="IPR025724">
    <property type="entry name" value="GAG-pre-integrase_dom"/>
</dbReference>
<proteinExistence type="predicted"/>
<evidence type="ECO:0000259" key="3">
    <source>
        <dbReference type="Pfam" id="PF07727"/>
    </source>
</evidence>
<feature type="region of interest" description="Disordered" evidence="1">
    <location>
        <begin position="199"/>
        <end position="227"/>
    </location>
</feature>
<evidence type="ECO:0000259" key="4">
    <source>
        <dbReference type="Pfam" id="PF13976"/>
    </source>
</evidence>
<feature type="transmembrane region" description="Helical" evidence="2">
    <location>
        <begin position="319"/>
        <end position="341"/>
    </location>
</feature>
<reference evidence="6 7" key="1">
    <citation type="journal article" date="2018" name="PLoS Genet.">
        <title>Population sequencing reveals clonal diversity and ancestral inbreeding in the grapevine cultivar Chardonnay.</title>
        <authorList>
            <person name="Roach M.J."/>
            <person name="Johnson D.L."/>
            <person name="Bohlmann J."/>
            <person name="van Vuuren H.J."/>
            <person name="Jones S.J."/>
            <person name="Pretorius I.S."/>
            <person name="Schmidt S.A."/>
            <person name="Borneman A.R."/>
        </authorList>
    </citation>
    <scope>NUCLEOTIDE SEQUENCE [LARGE SCALE GENOMIC DNA]</scope>
    <source>
        <strain evidence="7">cv. Chardonnay</strain>
        <tissue evidence="6">Leaf</tissue>
    </source>
</reference>
<organism evidence="6 7">
    <name type="scientific">Vitis vinifera</name>
    <name type="common">Grape</name>
    <dbReference type="NCBI Taxonomy" id="29760"/>
    <lineage>
        <taxon>Eukaryota</taxon>
        <taxon>Viridiplantae</taxon>
        <taxon>Streptophyta</taxon>
        <taxon>Embryophyta</taxon>
        <taxon>Tracheophyta</taxon>
        <taxon>Spermatophyta</taxon>
        <taxon>Magnoliopsida</taxon>
        <taxon>eudicotyledons</taxon>
        <taxon>Gunneridae</taxon>
        <taxon>Pentapetalae</taxon>
        <taxon>rosids</taxon>
        <taxon>Vitales</taxon>
        <taxon>Vitaceae</taxon>
        <taxon>Viteae</taxon>
        <taxon>Vitis</taxon>
    </lineage>
</organism>
<evidence type="ECO:0000313" key="6">
    <source>
        <dbReference type="EMBL" id="RVW67581.1"/>
    </source>
</evidence>
<protein>
    <submittedName>
        <fullName evidence="6">Retrovirus-related Pol polyprotein from transposon RE2</fullName>
    </submittedName>
</protein>
<name>A0A438G5Y9_VITVI</name>
<evidence type="ECO:0000259" key="5">
    <source>
        <dbReference type="Pfam" id="PF25597"/>
    </source>
</evidence>
<keyword evidence="2" id="KW-1133">Transmembrane helix</keyword>
<keyword evidence="2" id="KW-0812">Transmembrane</keyword>
<accession>A0A438G5Y9</accession>
<feature type="transmembrane region" description="Helical" evidence="2">
    <location>
        <begin position="373"/>
        <end position="394"/>
    </location>
</feature>
<dbReference type="InterPro" id="IPR013103">
    <property type="entry name" value="RVT_2"/>
</dbReference>
<dbReference type="InterPro" id="IPR057670">
    <property type="entry name" value="SH3_retrovirus"/>
</dbReference>
<dbReference type="Pfam" id="PF07727">
    <property type="entry name" value="RVT_2"/>
    <property type="match status" value="2"/>
</dbReference>
<dbReference type="SUPFAM" id="SSF56672">
    <property type="entry name" value="DNA/RNA polymerases"/>
    <property type="match status" value="1"/>
</dbReference>
<keyword evidence="2" id="KW-0472">Membrane</keyword>
<dbReference type="EMBL" id="QGNW01000577">
    <property type="protein sequence ID" value="RVW67581.1"/>
    <property type="molecule type" value="Genomic_DNA"/>
</dbReference>
<dbReference type="Pfam" id="PF13976">
    <property type="entry name" value="gag_pre-integrs"/>
    <property type="match status" value="1"/>
</dbReference>
<feature type="compositionally biased region" description="Low complexity" evidence="1">
    <location>
        <begin position="207"/>
        <end position="227"/>
    </location>
</feature>
<dbReference type="Pfam" id="PF25597">
    <property type="entry name" value="SH3_retrovirus"/>
    <property type="match status" value="1"/>
</dbReference>
<dbReference type="SUPFAM" id="SSF53098">
    <property type="entry name" value="Ribonuclease H-like"/>
    <property type="match status" value="1"/>
</dbReference>
<dbReference type="InterPro" id="IPR043502">
    <property type="entry name" value="DNA/RNA_pol_sf"/>
</dbReference>
<feature type="domain" description="Reverse transcriptase Ty1/copia-type" evidence="3">
    <location>
        <begin position="551"/>
        <end position="794"/>
    </location>
</feature>
<feature type="transmembrane region" description="Helical" evidence="2">
    <location>
        <begin position="132"/>
        <end position="153"/>
    </location>
</feature>
<feature type="domain" description="Retroviral polymerase SH3-like" evidence="5">
    <location>
        <begin position="395"/>
        <end position="424"/>
    </location>
</feature>
<feature type="domain" description="GAG-pre-integrase" evidence="4">
    <location>
        <begin position="278"/>
        <end position="320"/>
    </location>
</feature>
<dbReference type="PANTHER" id="PTHR11439">
    <property type="entry name" value="GAG-POL-RELATED RETROTRANSPOSON"/>
    <property type="match status" value="1"/>
</dbReference>